<keyword evidence="1" id="KW-0472">Membrane</keyword>
<gene>
    <name evidence="2" type="ORF">BTMF_LOCUS2055</name>
</gene>
<protein>
    <submittedName>
        <fullName evidence="2">Uncharacterized protein</fullName>
    </submittedName>
</protein>
<keyword evidence="1" id="KW-1133">Transmembrane helix</keyword>
<organism evidence="2 3">
    <name type="scientific">Brugia timori</name>
    <dbReference type="NCBI Taxonomy" id="42155"/>
    <lineage>
        <taxon>Eukaryota</taxon>
        <taxon>Metazoa</taxon>
        <taxon>Ecdysozoa</taxon>
        <taxon>Nematoda</taxon>
        <taxon>Chromadorea</taxon>
        <taxon>Rhabditida</taxon>
        <taxon>Spirurina</taxon>
        <taxon>Spiruromorpha</taxon>
        <taxon>Filarioidea</taxon>
        <taxon>Onchocercidae</taxon>
        <taxon>Brugia</taxon>
    </lineage>
</organism>
<evidence type="ECO:0000313" key="2">
    <source>
        <dbReference type="EMBL" id="VDO11673.1"/>
    </source>
</evidence>
<keyword evidence="3" id="KW-1185">Reference proteome</keyword>
<dbReference type="EMBL" id="UZAG01001602">
    <property type="protein sequence ID" value="VDO11673.1"/>
    <property type="molecule type" value="Genomic_DNA"/>
</dbReference>
<sequence length="97" mass="11265">MALTQRLEDLEVDRERQAFKRSSKTSGRVVNSDGSGQLHRCRNDIFAMECTVYICLTYIGLIIYTTMSMISNKIVSTVHRLVFYYGKLCTYYSFISR</sequence>
<dbReference type="Proteomes" id="UP000280834">
    <property type="component" value="Unassembled WGS sequence"/>
</dbReference>
<accession>A0A3P7TVA9</accession>
<name>A0A3P7TVA9_9BILA</name>
<evidence type="ECO:0000256" key="1">
    <source>
        <dbReference type="SAM" id="Phobius"/>
    </source>
</evidence>
<proteinExistence type="predicted"/>
<feature type="transmembrane region" description="Helical" evidence="1">
    <location>
        <begin position="45"/>
        <end position="64"/>
    </location>
</feature>
<keyword evidence="1" id="KW-0812">Transmembrane</keyword>
<evidence type="ECO:0000313" key="3">
    <source>
        <dbReference type="Proteomes" id="UP000280834"/>
    </source>
</evidence>
<reference evidence="2 3" key="1">
    <citation type="submission" date="2018-11" db="EMBL/GenBank/DDBJ databases">
        <authorList>
            <consortium name="Pathogen Informatics"/>
        </authorList>
    </citation>
    <scope>NUCLEOTIDE SEQUENCE [LARGE SCALE GENOMIC DNA]</scope>
</reference>
<dbReference type="AlphaFoldDB" id="A0A3P7TVA9"/>